<dbReference type="InterPro" id="IPR018323">
    <property type="entry name" value="OM_lipoprot_carrier_LolA_Pbac"/>
</dbReference>
<dbReference type="HAMAP" id="MF_00240">
    <property type="entry name" value="LolA"/>
    <property type="match status" value="1"/>
</dbReference>
<comment type="subunit">
    <text evidence="3 10">Monomer.</text>
</comment>
<comment type="subcellular location">
    <subcellularLocation>
        <location evidence="1 10">Periplasm</location>
    </subcellularLocation>
</comment>
<dbReference type="SUPFAM" id="SSF89392">
    <property type="entry name" value="Prokaryotic lipoproteins and lipoprotein localization factors"/>
    <property type="match status" value="1"/>
</dbReference>
<dbReference type="Gene3D" id="2.50.20.10">
    <property type="entry name" value="Lipoprotein localisation LolA/LolB/LppX"/>
    <property type="match status" value="1"/>
</dbReference>
<dbReference type="Pfam" id="PF03548">
    <property type="entry name" value="LolA"/>
    <property type="match status" value="1"/>
</dbReference>
<accession>A0A1S7LHY6</accession>
<dbReference type="EMBL" id="LO017727">
    <property type="protein sequence ID" value="CRH05687.1"/>
    <property type="molecule type" value="Genomic_DNA"/>
</dbReference>
<evidence type="ECO:0000256" key="9">
    <source>
        <dbReference type="ARBA" id="ARBA00023186"/>
    </source>
</evidence>
<dbReference type="NCBIfam" id="TIGR00547">
    <property type="entry name" value="lolA"/>
    <property type="match status" value="1"/>
</dbReference>
<protein>
    <recommendedName>
        <fullName evidence="4 10">Outer-membrane lipoprotein carrier protein</fullName>
    </recommendedName>
</protein>
<dbReference type="GO" id="GO:0030288">
    <property type="term" value="C:outer membrane-bounded periplasmic space"/>
    <property type="evidence" value="ECO:0007669"/>
    <property type="project" value="TreeGrafter"/>
</dbReference>
<evidence type="ECO:0000256" key="10">
    <source>
        <dbReference type="HAMAP-Rule" id="MF_00240"/>
    </source>
</evidence>
<evidence type="ECO:0000256" key="1">
    <source>
        <dbReference type="ARBA" id="ARBA00004418"/>
    </source>
</evidence>
<dbReference type="GO" id="GO:0042953">
    <property type="term" value="P:lipoprotein transport"/>
    <property type="evidence" value="ECO:0007669"/>
    <property type="project" value="InterPro"/>
</dbReference>
<name>A0A1S7LHY6_MAGMO</name>
<dbReference type="CDD" id="cd16325">
    <property type="entry name" value="LolA"/>
    <property type="match status" value="1"/>
</dbReference>
<gene>
    <name evidence="10 11" type="primary">lolA</name>
    <name evidence="11" type="ORF">MAGMO_1499</name>
</gene>
<keyword evidence="11" id="KW-0449">Lipoprotein</keyword>
<dbReference type="GO" id="GO:0044874">
    <property type="term" value="P:lipoprotein localization to outer membrane"/>
    <property type="evidence" value="ECO:0007669"/>
    <property type="project" value="UniProtKB-UniRule"/>
</dbReference>
<dbReference type="AlphaFoldDB" id="A0A1S7LHY6"/>
<reference evidence="11" key="1">
    <citation type="submission" date="2015-04" db="EMBL/GenBank/DDBJ databases">
        <authorList>
            <person name="Syromyatnikov M.Y."/>
            <person name="Popov V.N."/>
        </authorList>
    </citation>
    <scope>NUCLEOTIDE SEQUENCE</scope>
    <source>
        <strain evidence="11">MO-1</strain>
    </source>
</reference>
<evidence type="ECO:0000256" key="4">
    <source>
        <dbReference type="ARBA" id="ARBA00014035"/>
    </source>
</evidence>
<evidence type="ECO:0000256" key="6">
    <source>
        <dbReference type="ARBA" id="ARBA00022729"/>
    </source>
</evidence>
<dbReference type="PANTHER" id="PTHR35869:SF1">
    <property type="entry name" value="OUTER-MEMBRANE LIPOPROTEIN CARRIER PROTEIN"/>
    <property type="match status" value="1"/>
</dbReference>
<evidence type="ECO:0000256" key="5">
    <source>
        <dbReference type="ARBA" id="ARBA00022448"/>
    </source>
</evidence>
<keyword evidence="7 10" id="KW-0574">Periplasm</keyword>
<feature type="chain" id="PRO_5025742543" description="Outer-membrane lipoprotein carrier protein" evidence="10">
    <location>
        <begin position="25"/>
        <end position="218"/>
    </location>
</feature>
<evidence type="ECO:0000256" key="7">
    <source>
        <dbReference type="ARBA" id="ARBA00022764"/>
    </source>
</evidence>
<sequence length="218" mass="24526" precursor="true">MVALTGRFLSLLLFGLCFTLPLQAAEDVSADHPAVVRLQQFVDGIRTFEADFEQQIIGNGRSEVEKSHGHFVALRPGRFRWDYKSPEVQNIVSDGRTIWIYEPELEQATRISAARLDRAPAAFLVSKTRLDKIFTMQVGKHQVLGLEQVYLLPKEKEAHFKSLIITLNRTGDGIASFEVEDTLGNRSLFRFIAMKLNGSVDTEQFTFTPPEGIDIIDG</sequence>
<keyword evidence="9 10" id="KW-0143">Chaperone</keyword>
<comment type="function">
    <text evidence="10">Participates in the translocation of lipoproteins from the inner membrane to the outer membrane. Only forms a complex with a lipoprotein if the residue after the N-terminal Cys is not an aspartate (The Asp acts as a targeting signal to indicate that the lipoprotein should stay in the inner membrane).</text>
</comment>
<keyword evidence="8 10" id="KW-0653">Protein transport</keyword>
<evidence type="ECO:0000313" key="11">
    <source>
        <dbReference type="EMBL" id="CRH05687.1"/>
    </source>
</evidence>
<evidence type="ECO:0000256" key="3">
    <source>
        <dbReference type="ARBA" id="ARBA00011245"/>
    </source>
</evidence>
<dbReference type="PANTHER" id="PTHR35869">
    <property type="entry name" value="OUTER-MEMBRANE LIPOPROTEIN CARRIER PROTEIN"/>
    <property type="match status" value="1"/>
</dbReference>
<dbReference type="InterPro" id="IPR004564">
    <property type="entry name" value="OM_lipoprot_carrier_LolA-like"/>
</dbReference>
<evidence type="ECO:0000256" key="2">
    <source>
        <dbReference type="ARBA" id="ARBA00007615"/>
    </source>
</evidence>
<evidence type="ECO:0000256" key="8">
    <source>
        <dbReference type="ARBA" id="ARBA00022927"/>
    </source>
</evidence>
<comment type="similarity">
    <text evidence="2 10">Belongs to the LolA family.</text>
</comment>
<organism evidence="11">
    <name type="scientific">Magnetococcus massalia (strain MO-1)</name>
    <dbReference type="NCBI Taxonomy" id="451514"/>
    <lineage>
        <taxon>Bacteria</taxon>
        <taxon>Pseudomonadati</taxon>
        <taxon>Pseudomonadota</taxon>
        <taxon>Magnetococcia</taxon>
        <taxon>Magnetococcales</taxon>
        <taxon>Magnetococcaceae</taxon>
        <taxon>Magnetococcus</taxon>
    </lineage>
</organism>
<dbReference type="InterPro" id="IPR029046">
    <property type="entry name" value="LolA/LolB/LppX"/>
</dbReference>
<keyword evidence="6 10" id="KW-0732">Signal</keyword>
<proteinExistence type="inferred from homology"/>
<keyword evidence="5 10" id="KW-0813">Transport</keyword>
<feature type="signal peptide" evidence="10">
    <location>
        <begin position="1"/>
        <end position="24"/>
    </location>
</feature>